<evidence type="ECO:0000313" key="1">
    <source>
        <dbReference type="EMBL" id="SNR79415.1"/>
    </source>
</evidence>
<dbReference type="AlphaFoldDB" id="A0A238Z7H0"/>
<dbReference type="PANTHER" id="PTHR38460">
    <property type="entry name" value="TAUTOMERASE YOLI-RELATED"/>
    <property type="match status" value="1"/>
</dbReference>
<proteinExistence type="predicted"/>
<keyword evidence="2" id="KW-1185">Reference proteome</keyword>
<sequence length="129" mass="13925">MPVTLVSVLKGRTSAEKHALMEAVQGAIAATLALPAHDRNLRLAEHGPDEWLLPEGRSERYVLVEIALFEGRTPETKGALYAAIVAALGALGVDKGDVFIRIVEQPRENFGIRGGQRADLVQLGYQVVV</sequence>
<gene>
    <name evidence="1" type="ORF">SAMN04488503_1322</name>
</gene>
<dbReference type="OrthoDB" id="9804765at2"/>
<organism evidence="1 2">
    <name type="scientific">Humidesulfovibrio mexicanus</name>
    <dbReference type="NCBI Taxonomy" id="147047"/>
    <lineage>
        <taxon>Bacteria</taxon>
        <taxon>Pseudomonadati</taxon>
        <taxon>Thermodesulfobacteriota</taxon>
        <taxon>Desulfovibrionia</taxon>
        <taxon>Desulfovibrionales</taxon>
        <taxon>Desulfovibrionaceae</taxon>
        <taxon>Humidesulfovibrio</taxon>
    </lineage>
</organism>
<dbReference type="SUPFAM" id="SSF55331">
    <property type="entry name" value="Tautomerase/MIF"/>
    <property type="match status" value="1"/>
</dbReference>
<dbReference type="Proteomes" id="UP000198324">
    <property type="component" value="Unassembled WGS sequence"/>
</dbReference>
<name>A0A238Z7H0_9BACT</name>
<dbReference type="Gene3D" id="3.30.429.10">
    <property type="entry name" value="Macrophage Migration Inhibitory Factor"/>
    <property type="match status" value="1"/>
</dbReference>
<dbReference type="EMBL" id="FZOC01000002">
    <property type="protein sequence ID" value="SNR79415.1"/>
    <property type="molecule type" value="Genomic_DNA"/>
</dbReference>
<accession>A0A238Z7H0</accession>
<dbReference type="InterPro" id="IPR014347">
    <property type="entry name" value="Tautomerase/MIF_sf"/>
</dbReference>
<reference evidence="1 2" key="1">
    <citation type="submission" date="2017-06" db="EMBL/GenBank/DDBJ databases">
        <authorList>
            <person name="Kim H.J."/>
            <person name="Triplett B.A."/>
        </authorList>
    </citation>
    <scope>NUCLEOTIDE SEQUENCE [LARGE SCALE GENOMIC DNA]</scope>
    <source>
        <strain evidence="1 2">DSM 13116</strain>
    </source>
</reference>
<dbReference type="RefSeq" id="WP_089272948.1">
    <property type="nucleotide sequence ID" value="NZ_FZOC01000002.1"/>
</dbReference>
<dbReference type="InterPro" id="IPR037479">
    <property type="entry name" value="Tauto_MSAD"/>
</dbReference>
<dbReference type="Pfam" id="PF14552">
    <property type="entry name" value="Tautomerase_2"/>
    <property type="match status" value="1"/>
</dbReference>
<evidence type="ECO:0000313" key="2">
    <source>
        <dbReference type="Proteomes" id="UP000198324"/>
    </source>
</evidence>
<dbReference type="PANTHER" id="PTHR38460:SF1">
    <property type="entry name" value="TAUTOMERASE YOLI-RELATED"/>
    <property type="match status" value="1"/>
</dbReference>
<protein>
    <submittedName>
        <fullName evidence="1">Tautomerase enzyme</fullName>
    </submittedName>
</protein>